<dbReference type="InterPro" id="IPR042112">
    <property type="entry name" value="P_AcTrfase_dom2"/>
</dbReference>
<comment type="similarity">
    <text evidence="3 12">In the C-terminal section; belongs to the phosphate acetyltransferase and butyryltransferase family.</text>
</comment>
<dbReference type="Gene3D" id="3.40.1390.20">
    <property type="entry name" value="HprK N-terminal domain-like"/>
    <property type="match status" value="1"/>
</dbReference>
<dbReference type="STRING" id="915059.NH26_02725"/>
<dbReference type="CDD" id="cd03109">
    <property type="entry name" value="DTBS"/>
    <property type="match status" value="1"/>
</dbReference>
<dbReference type="InterPro" id="IPR028979">
    <property type="entry name" value="Ser_kin/Pase_Hpr-like_N_sf"/>
</dbReference>
<dbReference type="InterPro" id="IPR010766">
    <property type="entry name" value="DRTGG"/>
</dbReference>
<keyword evidence="8 12" id="KW-0963">Cytoplasm</keyword>
<keyword evidence="10 12" id="KW-0012">Acyltransferase</keyword>
<dbReference type="RefSeq" id="WP_044223916.1">
    <property type="nucleotide sequence ID" value="NZ_JRYR02000001.1"/>
</dbReference>
<dbReference type="EC" id="2.3.1.8" evidence="6 12"/>
<evidence type="ECO:0000313" key="15">
    <source>
        <dbReference type="EMBL" id="OHX65338.1"/>
    </source>
</evidence>
<keyword evidence="16" id="KW-1185">Reference proteome</keyword>
<dbReference type="Gene3D" id="3.40.50.10950">
    <property type="match status" value="1"/>
</dbReference>
<evidence type="ECO:0000256" key="8">
    <source>
        <dbReference type="ARBA" id="ARBA00022490"/>
    </source>
</evidence>
<dbReference type="NCBIfam" id="NF004167">
    <property type="entry name" value="PRK05632.1"/>
    <property type="match status" value="1"/>
</dbReference>
<evidence type="ECO:0000313" key="16">
    <source>
        <dbReference type="Proteomes" id="UP000179797"/>
    </source>
</evidence>
<feature type="domain" description="DRTGG" evidence="14">
    <location>
        <begin position="215"/>
        <end position="327"/>
    </location>
</feature>
<dbReference type="InterPro" id="IPR027417">
    <property type="entry name" value="P-loop_NTPase"/>
</dbReference>
<dbReference type="Pfam" id="PF07085">
    <property type="entry name" value="DRTGG"/>
    <property type="match status" value="1"/>
</dbReference>
<dbReference type="Pfam" id="PF01515">
    <property type="entry name" value="PTA_PTB"/>
    <property type="match status" value="1"/>
</dbReference>
<evidence type="ECO:0000259" key="13">
    <source>
        <dbReference type="Pfam" id="PF01515"/>
    </source>
</evidence>
<dbReference type="Pfam" id="PF13500">
    <property type="entry name" value="AAA_26"/>
    <property type="match status" value="1"/>
</dbReference>
<comment type="caution">
    <text evidence="15">The sequence shown here is derived from an EMBL/GenBank/DDBJ whole genome shotgun (WGS) entry which is preliminary data.</text>
</comment>
<dbReference type="PIRSF" id="PIRSF006107">
    <property type="entry name" value="PhpActrans_proteobac"/>
    <property type="match status" value="1"/>
</dbReference>
<dbReference type="UniPathway" id="UPA00340">
    <property type="reaction ID" value="UER00459"/>
</dbReference>
<dbReference type="GO" id="GO:0005737">
    <property type="term" value="C:cytoplasm"/>
    <property type="evidence" value="ECO:0007669"/>
    <property type="project" value="UniProtKB-SubCell"/>
</dbReference>
<evidence type="ECO:0000256" key="2">
    <source>
        <dbReference type="ARBA" id="ARBA00004989"/>
    </source>
</evidence>
<dbReference type="PANTHER" id="PTHR43356:SF3">
    <property type="entry name" value="PHOSPHATE ACETYLTRANSFERASE"/>
    <property type="match status" value="1"/>
</dbReference>
<comment type="subcellular location">
    <subcellularLocation>
        <location evidence="1 12">Cytoplasm</location>
    </subcellularLocation>
</comment>
<comment type="domain">
    <text evidence="12">The N-terminal region seems to be important for proper quaternary structure. The C-terminal region contains the substrate-binding site.</text>
</comment>
<evidence type="ECO:0000256" key="9">
    <source>
        <dbReference type="ARBA" id="ARBA00022679"/>
    </source>
</evidence>
<evidence type="ECO:0000256" key="6">
    <source>
        <dbReference type="ARBA" id="ARBA00012707"/>
    </source>
</evidence>
<dbReference type="EMBL" id="JRYR02000001">
    <property type="protein sequence ID" value="OHX65338.1"/>
    <property type="molecule type" value="Genomic_DNA"/>
</dbReference>
<keyword evidence="9 12" id="KW-0808">Transferase</keyword>
<evidence type="ECO:0000256" key="7">
    <source>
        <dbReference type="ARBA" id="ARBA00021528"/>
    </source>
</evidence>
<dbReference type="SUPFAM" id="SSF52540">
    <property type="entry name" value="P-loop containing nucleoside triphosphate hydrolases"/>
    <property type="match status" value="1"/>
</dbReference>
<dbReference type="GO" id="GO:0006085">
    <property type="term" value="P:acetyl-CoA biosynthetic process"/>
    <property type="evidence" value="ECO:0007669"/>
    <property type="project" value="UniProtKB-UniPathway"/>
</dbReference>
<evidence type="ECO:0000256" key="12">
    <source>
        <dbReference type="PIRNR" id="PIRNR006107"/>
    </source>
</evidence>
<name>A0A1S1YWD4_FLAPC</name>
<organism evidence="15 16">
    <name type="scientific">Flammeovirga pacifica</name>
    <dbReference type="NCBI Taxonomy" id="915059"/>
    <lineage>
        <taxon>Bacteria</taxon>
        <taxon>Pseudomonadati</taxon>
        <taxon>Bacteroidota</taxon>
        <taxon>Cytophagia</taxon>
        <taxon>Cytophagales</taxon>
        <taxon>Flammeovirgaceae</taxon>
        <taxon>Flammeovirga</taxon>
    </lineage>
</organism>
<evidence type="ECO:0000256" key="11">
    <source>
        <dbReference type="ARBA" id="ARBA00031108"/>
    </source>
</evidence>
<comment type="similarity">
    <text evidence="4 12">In the N-terminal section; belongs to the CobB/CobQ family.</text>
</comment>
<dbReference type="AlphaFoldDB" id="A0A1S1YWD4"/>
<comment type="subunit">
    <text evidence="5">Homohexamer.</text>
</comment>
<dbReference type="InterPro" id="IPR016475">
    <property type="entry name" value="P-Actrans_bac"/>
</dbReference>
<accession>A0A1S1YWD4</accession>
<dbReference type="FunFam" id="3.40.50.10750:FF:000001">
    <property type="entry name" value="Phosphate acetyltransferase"/>
    <property type="match status" value="1"/>
</dbReference>
<comment type="function">
    <text evidence="12">Involved in acetate metabolism.</text>
</comment>
<dbReference type="Proteomes" id="UP000179797">
    <property type="component" value="Unassembled WGS sequence"/>
</dbReference>
<dbReference type="Gene3D" id="3.40.50.10750">
    <property type="entry name" value="Isocitrate/Isopropylmalate dehydrogenase-like"/>
    <property type="match status" value="1"/>
</dbReference>
<dbReference type="NCBIfam" id="NF007233">
    <property type="entry name" value="PRK09653.1"/>
    <property type="match status" value="1"/>
</dbReference>
<evidence type="ECO:0000256" key="10">
    <source>
        <dbReference type="ARBA" id="ARBA00023315"/>
    </source>
</evidence>
<dbReference type="InterPro" id="IPR050500">
    <property type="entry name" value="Phos_Acetyltrans/Butyryltrans"/>
</dbReference>
<reference evidence="15 16" key="1">
    <citation type="journal article" date="2012" name="Int. J. Syst. Evol. Microbiol.">
        <title>Flammeovirga pacifica sp. nov., isolated from deep-sea sediment.</title>
        <authorList>
            <person name="Xu H."/>
            <person name="Fu Y."/>
            <person name="Yang N."/>
            <person name="Ding Z."/>
            <person name="Lai Q."/>
            <person name="Zeng R."/>
        </authorList>
    </citation>
    <scope>NUCLEOTIDE SEQUENCE [LARGE SCALE GENOMIC DNA]</scope>
    <source>
        <strain evidence="16">DSM 24597 / LMG 26175 / WPAGA1</strain>
    </source>
</reference>
<dbReference type="Gene3D" id="3.40.50.300">
    <property type="entry name" value="P-loop containing nucleotide triphosphate hydrolases"/>
    <property type="match status" value="1"/>
</dbReference>
<evidence type="ECO:0000256" key="4">
    <source>
        <dbReference type="ARBA" id="ARBA00009786"/>
    </source>
</evidence>
<dbReference type="GO" id="GO:0008959">
    <property type="term" value="F:phosphate acetyltransferase activity"/>
    <property type="evidence" value="ECO:0007669"/>
    <property type="project" value="UniProtKB-EC"/>
</dbReference>
<evidence type="ECO:0000256" key="1">
    <source>
        <dbReference type="ARBA" id="ARBA00004496"/>
    </source>
</evidence>
<dbReference type="InterPro" id="IPR042113">
    <property type="entry name" value="P_AcTrfase_dom1"/>
</dbReference>
<dbReference type="OrthoDB" id="9805787at2"/>
<dbReference type="PANTHER" id="PTHR43356">
    <property type="entry name" value="PHOSPHATE ACETYLTRANSFERASE"/>
    <property type="match status" value="1"/>
</dbReference>
<protein>
    <recommendedName>
        <fullName evidence="7 12">Phosphate acetyltransferase</fullName>
        <ecNumber evidence="6 12">2.3.1.8</ecNumber>
    </recommendedName>
    <alternativeName>
        <fullName evidence="11 12">Phosphotransacetylase</fullName>
    </alternativeName>
</protein>
<sequence>MTNSIYISTAEPNSGKALVALGILENSLRKSSKVGFFKPVIGDYNSGKEDEHISLVIDHFGLDLNYDEAYGLTLKKANELISQGKKDEMLEIVISKYKRLEERFDFILIESSDYKNSITLEHSLNIEFAKNLASPVLILTNAHNKSIDDCIDALRVAIDDFASNDCDVIGSIVNRVNTDIITDLDTELAKQFKGNKMLLTTIPADDRMSSPTVRDIVEHTNAKVLYGEKNLDVLVDNITIAAMQMQNFLPKIKENSLVITPGDRGDVVLGTISAHKAQSYPNISGMLLTTGLEPDDSIKHLIEGMQDMFPILSVPENTYLTANFANEVHASMRANDLSRISYAKELFDKHVDSKILSELLAQVKVKGMTPKMFQYTLTERARQKKARIVLPEGNDHRVLEASAILASQDIVDIILLGNKEEIIDVARKNAITIDFDKIEIINPVEYVKFSEYVNTLYELRKHKGMNLDMATDAMSDVSYFGTMMVQMGDANGMVSGAVHTTAATIRPALQVIKTKPGTSVVSSVFFMSLPDRVLVYGDCAVNPNPNSEQLAEIAISSAETAIAFGIEPKIAMLSYSSGSSGSGEQVEKVRKATEIAKEKRPDLKIEGPIQYDAAVDPTVGAQKMPGSEVAGQANVLVFPDLNTGNNTYKAVQRETGAIAIGPVLQGLNKPVNDLSRGCLVEDILNTVIITAIQGNQA</sequence>
<evidence type="ECO:0000259" key="14">
    <source>
        <dbReference type="Pfam" id="PF07085"/>
    </source>
</evidence>
<comment type="pathway">
    <text evidence="2 12">Metabolic intermediate biosynthesis; acetyl-CoA biosynthesis; acetyl-CoA from acetate: step 2/2.</text>
</comment>
<gene>
    <name evidence="15" type="ORF">NH26_02725</name>
</gene>
<evidence type="ECO:0000256" key="3">
    <source>
        <dbReference type="ARBA" id="ARBA00008756"/>
    </source>
</evidence>
<evidence type="ECO:0000256" key="5">
    <source>
        <dbReference type="ARBA" id="ARBA00011643"/>
    </source>
</evidence>
<dbReference type="NCBIfam" id="TIGR00651">
    <property type="entry name" value="pta"/>
    <property type="match status" value="1"/>
</dbReference>
<comment type="catalytic activity">
    <reaction evidence="12">
        <text>acetyl-CoA + phosphate = acetyl phosphate + CoA</text>
        <dbReference type="Rhea" id="RHEA:19521"/>
        <dbReference type="ChEBI" id="CHEBI:22191"/>
        <dbReference type="ChEBI" id="CHEBI:43474"/>
        <dbReference type="ChEBI" id="CHEBI:57287"/>
        <dbReference type="ChEBI" id="CHEBI:57288"/>
        <dbReference type="EC" id="2.3.1.8"/>
    </reaction>
</comment>
<feature type="domain" description="Phosphate acetyl/butaryl transferase" evidence="13">
    <location>
        <begin position="372"/>
        <end position="691"/>
    </location>
</feature>
<dbReference type="SUPFAM" id="SSF75138">
    <property type="entry name" value="HprK N-terminal domain-like"/>
    <property type="match status" value="1"/>
</dbReference>
<dbReference type="InterPro" id="IPR004614">
    <property type="entry name" value="P_AcTrfase"/>
</dbReference>
<dbReference type="SUPFAM" id="SSF53659">
    <property type="entry name" value="Isocitrate/Isopropylmalate dehydrogenase-like"/>
    <property type="match status" value="1"/>
</dbReference>
<dbReference type="InterPro" id="IPR002505">
    <property type="entry name" value="PTA_PTB"/>
</dbReference>
<proteinExistence type="inferred from homology"/>